<dbReference type="Gene3D" id="2.60.120.860">
    <property type="match status" value="1"/>
</dbReference>
<accession>B0NAS0</accession>
<evidence type="ECO:0000259" key="2">
    <source>
        <dbReference type="Pfam" id="PF22768"/>
    </source>
</evidence>
<dbReference type="Proteomes" id="UP000289664">
    <property type="component" value="Chromosome"/>
</dbReference>
<gene>
    <name evidence="3" type="ORF">HDCHBGLK_03002</name>
</gene>
<organism evidence="3 4">
    <name type="scientific">Clostridium scindens (strain ATCC 35704 / DSM 5676 / VPI 13733 / 19)</name>
    <dbReference type="NCBI Taxonomy" id="411468"/>
    <lineage>
        <taxon>Bacteria</taxon>
        <taxon>Bacillati</taxon>
        <taxon>Bacillota</taxon>
        <taxon>Clostridia</taxon>
        <taxon>Lachnospirales</taxon>
        <taxon>Lachnospiraceae</taxon>
    </lineage>
</organism>
<dbReference type="Pfam" id="PF22768">
    <property type="entry name" value="SPP1_Dit"/>
    <property type="match status" value="1"/>
</dbReference>
<dbReference type="GeneID" id="62697187"/>
<dbReference type="STRING" id="411468.CLOSCI_00539"/>
<evidence type="ECO:0000259" key="1">
    <source>
        <dbReference type="Pfam" id="PF05709"/>
    </source>
</evidence>
<reference evidence="3 4" key="1">
    <citation type="journal article" date="2019" name="Appl. Environ. Microbiol.">
        <title>Clostridium scindens ATCC 35704: integration of nutritional requirements, the complete genome sequence, and global transcriptional responses to bile acids.</title>
        <authorList>
            <person name="Devendran S."/>
            <person name="Shrestha R."/>
            <person name="Alves J.M.P."/>
            <person name="Wolf P.G."/>
            <person name="Ly L."/>
            <person name="Hernandez A.G."/>
            <person name="Mendez-Garcia C."/>
            <person name="Inboden A."/>
            <person name="Wiley J."/>
            <person name="Paul O."/>
            <person name="Allen A."/>
            <person name="Springer E."/>
            <person name="Wright C.L."/>
            <person name="Fields C.J."/>
            <person name="Daniel S.L."/>
            <person name="Ridlon J.M."/>
        </authorList>
    </citation>
    <scope>NUCLEOTIDE SEQUENCE [LARGE SCALE GENOMIC DNA]</scope>
    <source>
        <strain evidence="3 4">ATCC 35704</strain>
    </source>
</reference>
<dbReference type="KEGG" id="csci:HDCHBGLK_03002"/>
<feature type="domain" description="Siphovirus-type tail component C-terminal" evidence="2">
    <location>
        <begin position="181"/>
        <end position="286"/>
    </location>
</feature>
<protein>
    <submittedName>
        <fullName evidence="3">Uncharacterized protein</fullName>
    </submittedName>
</protein>
<dbReference type="eggNOG" id="COG4722">
    <property type="taxonomic scope" value="Bacteria"/>
</dbReference>
<dbReference type="InterPro" id="IPR008841">
    <property type="entry name" value="Siphovirus-type_tail_N"/>
</dbReference>
<feature type="domain" description="Siphovirus-type tail component RIFT-related" evidence="1">
    <location>
        <begin position="23"/>
        <end position="125"/>
    </location>
</feature>
<dbReference type="HOGENOM" id="CLU_083267_1_0_9"/>
<dbReference type="InterPro" id="IPR054738">
    <property type="entry name" value="Siphovirus-type_tail_C"/>
</dbReference>
<evidence type="ECO:0000313" key="3">
    <source>
        <dbReference type="EMBL" id="QBF75591.1"/>
    </source>
</evidence>
<proteinExistence type="predicted"/>
<dbReference type="RefSeq" id="WP_004606090.1">
    <property type="nucleotide sequence ID" value="NZ_CP036170.1"/>
</dbReference>
<evidence type="ECO:0000313" key="4">
    <source>
        <dbReference type="Proteomes" id="UP000289664"/>
    </source>
</evidence>
<dbReference type="AlphaFoldDB" id="B0NAS0"/>
<name>B0NAS0_CLOS5</name>
<dbReference type="OrthoDB" id="2079081at2"/>
<dbReference type="EMBL" id="CP036170">
    <property type="protein sequence ID" value="QBF75591.1"/>
    <property type="molecule type" value="Genomic_DNA"/>
</dbReference>
<dbReference type="Pfam" id="PF05709">
    <property type="entry name" value="Sipho_tail"/>
    <property type="match status" value="1"/>
</dbReference>
<dbReference type="Gene3D" id="2.40.30.200">
    <property type="match status" value="1"/>
</dbReference>
<keyword evidence="4" id="KW-1185">Reference proteome</keyword>
<sequence>MKRIICKNEDGVQVEFNYNFEPFFLVSVDGIYTVSNNVVTSENTMVDGSTYQGSTTKQRNIVITAQMESDYQKNRDLLYKCFKPKSTGLFTYMEGDETRVIDYKVEEIDIDEKGVVRNFTISLLCPDPFFRDLEDLSVSMASWTGLFEWEHEFLDEKEPFAERTAEVLKEIENDSAADNIGITVTLEAEGPVINPAVYHAESGEFIKIGNEVRSFSINAGDVVIITTETNNKAVYLVRDGVRQEINEYLDEDSDFIQLQHGTNTIRYTADAGEDYMNVTISYRFRYLGV</sequence>